<dbReference type="Proteomes" id="UP000006352">
    <property type="component" value="Unassembled WGS sequence"/>
</dbReference>
<accession>J4HY59</accession>
<dbReference type="InParanoid" id="J4HY59"/>
<organism evidence="1 2">
    <name type="scientific">Fibroporia radiculosa</name>
    <dbReference type="NCBI Taxonomy" id="599839"/>
    <lineage>
        <taxon>Eukaryota</taxon>
        <taxon>Fungi</taxon>
        <taxon>Dikarya</taxon>
        <taxon>Basidiomycota</taxon>
        <taxon>Agaricomycotina</taxon>
        <taxon>Agaricomycetes</taxon>
        <taxon>Polyporales</taxon>
        <taxon>Fibroporiaceae</taxon>
        <taxon>Fibroporia</taxon>
    </lineage>
</organism>
<sequence>MEIAAARGGEGHHFGPRMQGVRPLELVGYLVTPTTVSSLANLFTMVEKLSLGEALSPKDENIVTLIHSFSILKTLLVGDIMVAPSFDASASVRNPPARRFFSKLMSPRQNKIIPPLLKTESSEAAVHSDPDLYNGMLNGWLGHSALGRISPLKSILETLDDRRTAFASAWLYSTQKEHTTSSQIQFDIGLKPRALDAVLARRELRKLEQEA</sequence>
<name>J4HY59_9APHY</name>
<proteinExistence type="predicted"/>
<dbReference type="GeneID" id="24098588"/>
<dbReference type="HOGENOM" id="CLU_1304881_0_0_1"/>
<dbReference type="RefSeq" id="XP_012182960.1">
    <property type="nucleotide sequence ID" value="XM_012327570.1"/>
</dbReference>
<dbReference type="EMBL" id="HE797123">
    <property type="protein sequence ID" value="CCM03677.1"/>
    <property type="molecule type" value="Genomic_DNA"/>
</dbReference>
<evidence type="ECO:0000313" key="2">
    <source>
        <dbReference type="Proteomes" id="UP000006352"/>
    </source>
</evidence>
<dbReference type="AlphaFoldDB" id="J4HY59"/>
<keyword evidence="2" id="KW-1185">Reference proteome</keyword>
<evidence type="ECO:0000313" key="1">
    <source>
        <dbReference type="EMBL" id="CCM03677.1"/>
    </source>
</evidence>
<protein>
    <submittedName>
        <fullName evidence="1">Uncharacterized protein</fullName>
    </submittedName>
</protein>
<reference evidence="1 2" key="1">
    <citation type="journal article" date="2012" name="Appl. Environ. Microbiol.">
        <title>Short-read sequencing for genomic analysis of the brown rot fungus Fibroporia radiculosa.</title>
        <authorList>
            <person name="Tang J.D."/>
            <person name="Perkins A.D."/>
            <person name="Sonstegard T.S."/>
            <person name="Schroeder S.G."/>
            <person name="Burgess S.C."/>
            <person name="Diehl S.V."/>
        </authorList>
    </citation>
    <scope>NUCLEOTIDE SEQUENCE [LARGE SCALE GENOMIC DNA]</scope>
    <source>
        <strain evidence="1 2">TFFH 294</strain>
    </source>
</reference>
<gene>
    <name evidence="1" type="ORF">FIBRA_05821</name>
</gene>